<dbReference type="HOGENOM" id="CLU_3183007_0_0_10"/>
<reference evidence="2" key="1">
    <citation type="submission" date="2012-02" db="EMBL/GenBank/DDBJ databases">
        <title>The complete genome of Echinicola vietnamensis DSM 17526.</title>
        <authorList>
            <person name="Lucas S."/>
            <person name="Copeland A."/>
            <person name="Lapidus A."/>
            <person name="Glavina del Rio T."/>
            <person name="Dalin E."/>
            <person name="Tice H."/>
            <person name="Bruce D."/>
            <person name="Goodwin L."/>
            <person name="Pitluck S."/>
            <person name="Peters L."/>
            <person name="Ovchinnikova G."/>
            <person name="Teshima H."/>
            <person name="Kyrpides N."/>
            <person name="Mavromatis K."/>
            <person name="Ivanova N."/>
            <person name="Brettin T."/>
            <person name="Detter J.C."/>
            <person name="Han C."/>
            <person name="Larimer F."/>
            <person name="Land M."/>
            <person name="Hauser L."/>
            <person name="Markowitz V."/>
            <person name="Cheng J.-F."/>
            <person name="Hugenholtz P."/>
            <person name="Woyke T."/>
            <person name="Wu D."/>
            <person name="Brambilla E."/>
            <person name="Klenk H.-P."/>
            <person name="Eisen J.A."/>
        </authorList>
    </citation>
    <scope>NUCLEOTIDE SEQUENCE [LARGE SCALE GENOMIC DNA]</scope>
    <source>
        <strain evidence="2">DSM 17526 / LMG 23754 / KMM 6221</strain>
    </source>
</reference>
<keyword evidence="2" id="KW-1185">Reference proteome</keyword>
<protein>
    <submittedName>
        <fullName evidence="1">Uncharacterized protein</fullName>
    </submittedName>
</protein>
<dbReference type="EMBL" id="CP003346">
    <property type="protein sequence ID" value="AGA78983.1"/>
    <property type="molecule type" value="Genomic_DNA"/>
</dbReference>
<gene>
    <name evidence="1" type="ordered locus">Echvi_2743</name>
</gene>
<dbReference type="Proteomes" id="UP000010796">
    <property type="component" value="Chromosome"/>
</dbReference>
<sequence length="55" mass="6183">MVSVKGKDRANAYKKNVSICIYICRFPTEFNHLCVITFGAVDNLHLLYAPPPKAD</sequence>
<name>L0G102_ECHVK</name>
<organism evidence="1 2">
    <name type="scientific">Echinicola vietnamensis (strain DSM 17526 / LMG 23754 / KMM 6221)</name>
    <dbReference type="NCBI Taxonomy" id="926556"/>
    <lineage>
        <taxon>Bacteria</taxon>
        <taxon>Pseudomonadati</taxon>
        <taxon>Bacteroidota</taxon>
        <taxon>Cytophagia</taxon>
        <taxon>Cytophagales</taxon>
        <taxon>Cyclobacteriaceae</taxon>
        <taxon>Echinicola</taxon>
    </lineage>
</organism>
<dbReference type="KEGG" id="evi:Echvi_2743"/>
<dbReference type="AlphaFoldDB" id="L0G102"/>
<evidence type="ECO:0000313" key="2">
    <source>
        <dbReference type="Proteomes" id="UP000010796"/>
    </source>
</evidence>
<proteinExistence type="predicted"/>
<accession>L0G102</accession>
<evidence type="ECO:0000313" key="1">
    <source>
        <dbReference type="EMBL" id="AGA78983.1"/>
    </source>
</evidence>